<evidence type="ECO:0000256" key="1">
    <source>
        <dbReference type="SAM" id="Phobius"/>
    </source>
</evidence>
<feature type="transmembrane region" description="Helical" evidence="1">
    <location>
        <begin position="71"/>
        <end position="92"/>
    </location>
</feature>
<proteinExistence type="predicted"/>
<dbReference type="EMBL" id="JAGEVG010000003">
    <property type="protein sequence ID" value="MBO3097311.1"/>
    <property type="molecule type" value="Genomic_DNA"/>
</dbReference>
<reference evidence="2 3" key="1">
    <citation type="submission" date="2021-03" db="EMBL/GenBank/DDBJ databases">
        <title>Gelidibacter sp. nov., isolated from costal sediment.</title>
        <authorList>
            <person name="Lun K.-Y."/>
        </authorList>
    </citation>
    <scope>NUCLEOTIDE SEQUENCE [LARGE SCALE GENOMIC DNA]</scope>
    <source>
        <strain evidence="2 3">DF109</strain>
    </source>
</reference>
<keyword evidence="1" id="KW-1133">Transmembrane helix</keyword>
<comment type="caution">
    <text evidence="2">The sequence shown here is derived from an EMBL/GenBank/DDBJ whole genome shotgun (WGS) entry which is preliminary data.</text>
</comment>
<dbReference type="RefSeq" id="WP_208232468.1">
    <property type="nucleotide sequence ID" value="NZ_JAGEVG010000003.1"/>
</dbReference>
<keyword evidence="3" id="KW-1185">Reference proteome</keyword>
<protein>
    <submittedName>
        <fullName evidence="2">Uncharacterized protein</fullName>
    </submittedName>
</protein>
<keyword evidence="1" id="KW-0472">Membrane</keyword>
<sequence>MTHRLEAILLFYKPFFLWSMGINILIVIFTPHVLPSIITKLLLTFFVWFLVRETNAKRKLIFYKNLGVSTWRLFSTLFVIDMVITISFLLLIKAFI</sequence>
<evidence type="ECO:0000313" key="2">
    <source>
        <dbReference type="EMBL" id="MBO3097311.1"/>
    </source>
</evidence>
<keyword evidence="1" id="KW-0812">Transmembrane</keyword>
<accession>A0ABS3SPP5</accession>
<evidence type="ECO:0000313" key="3">
    <source>
        <dbReference type="Proteomes" id="UP000681315"/>
    </source>
</evidence>
<feature type="transmembrane region" description="Helical" evidence="1">
    <location>
        <begin position="34"/>
        <end position="51"/>
    </location>
</feature>
<gene>
    <name evidence="2" type="ORF">J4051_03460</name>
</gene>
<name>A0ABS3SPP5_9FLAO</name>
<dbReference type="Proteomes" id="UP000681315">
    <property type="component" value="Unassembled WGS sequence"/>
</dbReference>
<organism evidence="2 3">
    <name type="scientific">Gelidibacter pelagius</name>
    <dbReference type="NCBI Taxonomy" id="2819985"/>
    <lineage>
        <taxon>Bacteria</taxon>
        <taxon>Pseudomonadati</taxon>
        <taxon>Bacteroidota</taxon>
        <taxon>Flavobacteriia</taxon>
        <taxon>Flavobacteriales</taxon>
        <taxon>Flavobacteriaceae</taxon>
        <taxon>Gelidibacter</taxon>
    </lineage>
</organism>
<feature type="transmembrane region" description="Helical" evidence="1">
    <location>
        <begin position="7"/>
        <end position="28"/>
    </location>
</feature>